<protein>
    <submittedName>
        <fullName evidence="1">Uncharacterized protein</fullName>
    </submittedName>
</protein>
<proteinExistence type="predicted"/>
<keyword evidence="2" id="KW-1185">Reference proteome</keyword>
<gene>
    <name evidence="1" type="ORF">BGL_2c11320</name>
</gene>
<dbReference type="EMBL" id="CP002581">
    <property type="protein sequence ID" value="AJK49210.1"/>
    <property type="molecule type" value="Genomic_DNA"/>
</dbReference>
<reference evidence="2" key="1">
    <citation type="submission" date="2011-03" db="EMBL/GenBank/DDBJ databases">
        <authorList>
            <person name="Voget S."/>
            <person name="Streit W.R."/>
            <person name="Jaeger K.E."/>
            <person name="Daniel R."/>
        </authorList>
    </citation>
    <scope>NUCLEOTIDE SEQUENCE [LARGE SCALE GENOMIC DNA]</scope>
    <source>
        <strain evidence="2">PG1</strain>
    </source>
</reference>
<dbReference type="AlphaFoldDB" id="A0A0B6S7E7"/>
<sequence>MTLAYDKDGQSYVNADFVGGFSARETINGVGSDYGMAVTYTAWPGMIHFKINGRRPDDAWHNANAFSASVEITFRGEQWRAISVTAGNVGYFLTGFAQEKTGAAYLYPDSDGTGCEVVSPIHPPKPPVTIRMSAPDWNLGELPMDHGEKRFTAAADQLCFSYSGLSGDGVDVVVDADSQNGVVDNHYQLKALADPTQVVPYSVALDDGSVEFVLPNQTKSSIRLNSSGRTCFAPRFRTYVRPLLKKGDYTDVLTFTVVSQT</sequence>
<dbReference type="Proteomes" id="UP000031838">
    <property type="component" value="Chromosome 2"/>
</dbReference>
<accession>A0A0B6S7E7</accession>
<reference evidence="1 2" key="2">
    <citation type="journal article" date="2016" name="Appl. Microbiol. Biotechnol.">
        <title>Mutations improving production and secretion of extracellular lipase by Burkholderia glumae PG1.</title>
        <authorList>
            <person name="Knapp A."/>
            <person name="Voget S."/>
            <person name="Gao R."/>
            <person name="Zaburannyi N."/>
            <person name="Krysciak D."/>
            <person name="Breuer M."/>
            <person name="Hauer B."/>
            <person name="Streit W.R."/>
            <person name="Muller R."/>
            <person name="Daniel R."/>
            <person name="Jaeger K.E."/>
        </authorList>
    </citation>
    <scope>NUCLEOTIDE SEQUENCE [LARGE SCALE GENOMIC DNA]</scope>
    <source>
        <strain evidence="1 2">PG1</strain>
    </source>
</reference>
<organism evidence="1 2">
    <name type="scientific">Burkholderia plantarii</name>
    <dbReference type="NCBI Taxonomy" id="41899"/>
    <lineage>
        <taxon>Bacteria</taxon>
        <taxon>Pseudomonadati</taxon>
        <taxon>Pseudomonadota</taxon>
        <taxon>Betaproteobacteria</taxon>
        <taxon>Burkholderiales</taxon>
        <taxon>Burkholderiaceae</taxon>
        <taxon>Burkholderia</taxon>
    </lineage>
</organism>
<dbReference type="KEGG" id="bgp:BGL_2c11320"/>
<name>A0A0B6S7E7_BURPL</name>
<dbReference type="HOGENOM" id="CLU_887611_0_0_4"/>
<evidence type="ECO:0000313" key="2">
    <source>
        <dbReference type="Proteomes" id="UP000031838"/>
    </source>
</evidence>
<evidence type="ECO:0000313" key="1">
    <source>
        <dbReference type="EMBL" id="AJK49210.1"/>
    </source>
</evidence>